<evidence type="ECO:0000313" key="4">
    <source>
        <dbReference type="Proteomes" id="UP000594034"/>
    </source>
</evidence>
<dbReference type="GO" id="GO:0008832">
    <property type="term" value="F:dGTPase activity"/>
    <property type="evidence" value="ECO:0007669"/>
    <property type="project" value="UniProtKB-EC"/>
</dbReference>
<name>A0A5J6X1K0_9GAMM</name>
<accession>A0A5J6X1K0</accession>
<dbReference type="RefSeq" id="WP_193001520.1">
    <property type="nucleotide sequence ID" value="NZ_CP040449.1"/>
</dbReference>
<protein>
    <submittedName>
        <fullName evidence="3">dGTPase</fullName>
        <ecNumber evidence="3">3.1.5.1</ecNumber>
    </submittedName>
</protein>
<dbReference type="EC" id="3.1.5.1" evidence="3"/>
<dbReference type="NCBIfam" id="NF003429">
    <property type="entry name" value="PRK04926.1"/>
    <property type="match status" value="1"/>
</dbReference>
<dbReference type="Proteomes" id="UP000594034">
    <property type="component" value="Chromosome"/>
</dbReference>
<dbReference type="NCBIfam" id="TIGR01353">
    <property type="entry name" value="dGTP_triPase"/>
    <property type="match status" value="1"/>
</dbReference>
<dbReference type="InterPro" id="IPR003607">
    <property type="entry name" value="HD/PDEase_dom"/>
</dbReference>
<dbReference type="KEGG" id="asim:FE240_13110"/>
<evidence type="ECO:0000313" key="3">
    <source>
        <dbReference type="EMBL" id="QFI55545.1"/>
    </source>
</evidence>
<dbReference type="PANTHER" id="PTHR11373:SF32">
    <property type="entry name" value="DEOXYGUANOSINETRIPHOSPHATE TRIPHOSPHOHYDROLASE"/>
    <property type="match status" value="1"/>
</dbReference>
<dbReference type="InterPro" id="IPR006674">
    <property type="entry name" value="HD_domain"/>
</dbReference>
<evidence type="ECO:0000256" key="1">
    <source>
        <dbReference type="ARBA" id="ARBA00022801"/>
    </source>
</evidence>
<dbReference type="PANTHER" id="PTHR11373">
    <property type="entry name" value="DEOXYNUCLEOSIDE TRIPHOSPHATE TRIPHOSPHOHYDROLASE"/>
    <property type="match status" value="1"/>
</dbReference>
<dbReference type="PROSITE" id="PS51831">
    <property type="entry name" value="HD"/>
    <property type="match status" value="1"/>
</dbReference>
<organism evidence="3 4">
    <name type="scientific">Aeromonas simiae</name>
    <dbReference type="NCBI Taxonomy" id="218936"/>
    <lineage>
        <taxon>Bacteria</taxon>
        <taxon>Pseudomonadati</taxon>
        <taxon>Pseudomonadota</taxon>
        <taxon>Gammaproteobacteria</taxon>
        <taxon>Aeromonadales</taxon>
        <taxon>Aeromonadaceae</taxon>
        <taxon>Aeromonas</taxon>
    </lineage>
</organism>
<dbReference type="InterPro" id="IPR023293">
    <property type="entry name" value="dGTP_triP_hydro_central_sf"/>
</dbReference>
<evidence type="ECO:0000259" key="2">
    <source>
        <dbReference type="PROSITE" id="PS51831"/>
    </source>
</evidence>
<sequence length="448" mass="50077">MYQRLIPPLRWHQRVDEGLLEATERDRARIVQAAPVRRLQQKTQVFPLDVQASVRSRLTHSLEVQETGRRIVLAILARMPDPGVPPMTLLSLVEMSCLLHDVGNPPFGHFGEQVIGAWCQQHLPALYPQALGRAMSAAWEPFFTDLCHFDGNAQSLRLVHHLHELDLTLGQLAALCKYPGGAEAQGWRAKRGVYLSEAPVMEEVARRLGLAPGSRHPLVYIMEAADDVSYCIADLEDAVDRRLLSHVELLAALHEAQPDNYMATLITQAEQSCDGFFPAFRFALERDLVALAAQTYLAHHDAILAGRHDEPLLHGQSPAAQALETLRQVARRHVFKRREVESLELEGFAALRGILGTYATLLALPGSEFQAVLEGNGGPSSFLARRLCHRLSARHVRAYHRALAHPDARFADAHDQEWYYRVRLLIDYVSGMTDTYALAEYRLLSAGA</sequence>
<dbReference type="Gene3D" id="1.10.3210.10">
    <property type="entry name" value="Hypothetical protein af1432"/>
    <property type="match status" value="2"/>
</dbReference>
<dbReference type="AlphaFoldDB" id="A0A5J6X1K0"/>
<feature type="domain" description="HD" evidence="2">
    <location>
        <begin position="57"/>
        <end position="231"/>
    </location>
</feature>
<dbReference type="SUPFAM" id="SSF109604">
    <property type="entry name" value="HD-domain/PDEase-like"/>
    <property type="match status" value="1"/>
</dbReference>
<dbReference type="CDD" id="cd00077">
    <property type="entry name" value="HDc"/>
    <property type="match status" value="1"/>
</dbReference>
<dbReference type="InterPro" id="IPR050135">
    <property type="entry name" value="dGTPase-like"/>
</dbReference>
<dbReference type="EMBL" id="CP040449">
    <property type="protein sequence ID" value="QFI55545.1"/>
    <property type="molecule type" value="Genomic_DNA"/>
</dbReference>
<gene>
    <name evidence="3" type="ORF">FE240_13110</name>
</gene>
<dbReference type="Pfam" id="PF13286">
    <property type="entry name" value="HD_assoc"/>
    <property type="match status" value="1"/>
</dbReference>
<reference evidence="3 4" key="1">
    <citation type="submission" date="2019-05" db="EMBL/GenBank/DDBJ databases">
        <title>OXA-830, a novel chromosomally encoded expanded-spectrum class D beta-lactamase in Aeromonas simiae.</title>
        <authorList>
            <person name="Zhou W."/>
            <person name="Chen Q."/>
        </authorList>
    </citation>
    <scope>NUCLEOTIDE SEQUENCE [LARGE SCALE GENOMIC DNA]</scope>
    <source>
        <strain evidence="3 4">A6</strain>
    </source>
</reference>
<dbReference type="InterPro" id="IPR006261">
    <property type="entry name" value="dGTPase"/>
</dbReference>
<dbReference type="SMART" id="SM00471">
    <property type="entry name" value="HDc"/>
    <property type="match status" value="1"/>
</dbReference>
<proteinExistence type="predicted"/>
<dbReference type="Pfam" id="PF01966">
    <property type="entry name" value="HD"/>
    <property type="match status" value="1"/>
</dbReference>
<dbReference type="GO" id="GO:0006203">
    <property type="term" value="P:dGTP catabolic process"/>
    <property type="evidence" value="ECO:0007669"/>
    <property type="project" value="TreeGrafter"/>
</dbReference>
<dbReference type="InterPro" id="IPR026875">
    <property type="entry name" value="PHydrolase_assoc_dom"/>
</dbReference>
<keyword evidence="4" id="KW-1185">Reference proteome</keyword>
<keyword evidence="1 3" id="KW-0378">Hydrolase</keyword>
<dbReference type="Gene3D" id="1.10.3410.10">
    <property type="entry name" value="putative deoxyguanosinetriphosphate triphosphohydrolase like domain"/>
    <property type="match status" value="1"/>
</dbReference>